<dbReference type="InterPro" id="IPR015815">
    <property type="entry name" value="HIBADH-related"/>
</dbReference>
<reference evidence="5 6" key="1">
    <citation type="submission" date="2020-03" db="EMBL/GenBank/DDBJ databases">
        <title>Genomic Encyclopedia of Type Strains, Phase III (KMG-III): the genomes of soil and plant-associated and newly described type strains.</title>
        <authorList>
            <person name="Whitman W."/>
        </authorList>
    </citation>
    <scope>NUCLEOTIDE SEQUENCE [LARGE SCALE GENOMIC DNA]</scope>
    <source>
        <strain evidence="5 6">CECT 8804</strain>
    </source>
</reference>
<sequence length="281" mass="28938">MTDQRESVGIVGVGRMGLPMVKHLIAKGFAVTACDINPGNCDAARALGATIVARPADFGPSVSFVILGVGYDAEVMAVTTGEGGVFATMAPGTLIAVSATVFPATVKALAAAARERGCDVLDAPICRGRWFADEGKLLALFGGADEAVARGRIVYGAFCSDIAPLGDVGHGQVAKALNNLLLWIGSIGIIEAGRIAESTGIDLPKLRAALMLSSGKSQALEDWEQTSFTWALKDMQIVSAMTDEAGLSLPLTGAVKEMVKEARRIKATNPPGWTAPAAAGA</sequence>
<feature type="domain" description="3-hydroxyisobutyrate dehydrogenase-like NAD-binding" evidence="4">
    <location>
        <begin position="169"/>
        <end position="264"/>
    </location>
</feature>
<proteinExistence type="predicted"/>
<dbReference type="RefSeq" id="WP_167074655.1">
    <property type="nucleotide sequence ID" value="NZ_JAAOZC010000009.1"/>
</dbReference>
<evidence type="ECO:0000256" key="2">
    <source>
        <dbReference type="ARBA" id="ARBA00023027"/>
    </source>
</evidence>
<evidence type="ECO:0000259" key="3">
    <source>
        <dbReference type="Pfam" id="PF03446"/>
    </source>
</evidence>
<dbReference type="InterPro" id="IPR006115">
    <property type="entry name" value="6PGDH_NADP-bd"/>
</dbReference>
<keyword evidence="1" id="KW-0560">Oxidoreductase</keyword>
<keyword evidence="2" id="KW-0520">NAD</keyword>
<dbReference type="InterPro" id="IPR008927">
    <property type="entry name" value="6-PGluconate_DH-like_C_sf"/>
</dbReference>
<evidence type="ECO:0000313" key="6">
    <source>
        <dbReference type="Proteomes" id="UP000727456"/>
    </source>
</evidence>
<feature type="domain" description="6-phosphogluconate dehydrogenase NADP-binding" evidence="3">
    <location>
        <begin position="8"/>
        <end position="154"/>
    </location>
</feature>
<keyword evidence="6" id="KW-1185">Reference proteome</keyword>
<dbReference type="EMBL" id="JAAOZC010000009">
    <property type="protein sequence ID" value="NIJ09231.1"/>
    <property type="molecule type" value="Genomic_DNA"/>
</dbReference>
<dbReference type="Pfam" id="PF14833">
    <property type="entry name" value="NAD_binding_11"/>
    <property type="match status" value="1"/>
</dbReference>
<dbReference type="InterPro" id="IPR036291">
    <property type="entry name" value="NAD(P)-bd_dom_sf"/>
</dbReference>
<dbReference type="Gene3D" id="3.40.50.720">
    <property type="entry name" value="NAD(P)-binding Rossmann-like Domain"/>
    <property type="match status" value="1"/>
</dbReference>
<comment type="caution">
    <text evidence="5">The sequence shown here is derived from an EMBL/GenBank/DDBJ whole genome shotgun (WGS) entry which is preliminary data.</text>
</comment>
<organism evidence="5 6">
    <name type="scientific">Sphingomonas vulcanisoli</name>
    <dbReference type="NCBI Taxonomy" id="1658060"/>
    <lineage>
        <taxon>Bacteria</taxon>
        <taxon>Pseudomonadati</taxon>
        <taxon>Pseudomonadota</taxon>
        <taxon>Alphaproteobacteria</taxon>
        <taxon>Sphingomonadales</taxon>
        <taxon>Sphingomonadaceae</taxon>
        <taxon>Sphingomonas</taxon>
    </lineage>
</organism>
<dbReference type="Gene3D" id="1.10.1040.10">
    <property type="entry name" value="N-(1-d-carboxylethyl)-l-norvaline Dehydrogenase, domain 2"/>
    <property type="match status" value="1"/>
</dbReference>
<dbReference type="Proteomes" id="UP000727456">
    <property type="component" value="Unassembled WGS sequence"/>
</dbReference>
<evidence type="ECO:0000259" key="4">
    <source>
        <dbReference type="Pfam" id="PF14833"/>
    </source>
</evidence>
<dbReference type="InterPro" id="IPR013328">
    <property type="entry name" value="6PGD_dom2"/>
</dbReference>
<dbReference type="SUPFAM" id="SSF51735">
    <property type="entry name" value="NAD(P)-binding Rossmann-fold domains"/>
    <property type="match status" value="1"/>
</dbReference>
<dbReference type="InterPro" id="IPR029154">
    <property type="entry name" value="HIBADH-like_NADP-bd"/>
</dbReference>
<name>A0ABX0TUV3_9SPHN</name>
<evidence type="ECO:0000313" key="5">
    <source>
        <dbReference type="EMBL" id="NIJ09231.1"/>
    </source>
</evidence>
<protein>
    <submittedName>
        <fullName evidence="5">3-hydroxyisobutyrate dehydrogenase-like beta-hydroxyacid dehydrogenase</fullName>
    </submittedName>
</protein>
<dbReference type="PIRSF" id="PIRSF000103">
    <property type="entry name" value="HIBADH"/>
    <property type="match status" value="1"/>
</dbReference>
<evidence type="ECO:0000256" key="1">
    <source>
        <dbReference type="ARBA" id="ARBA00023002"/>
    </source>
</evidence>
<accession>A0ABX0TUV3</accession>
<dbReference type="SUPFAM" id="SSF48179">
    <property type="entry name" value="6-phosphogluconate dehydrogenase C-terminal domain-like"/>
    <property type="match status" value="1"/>
</dbReference>
<gene>
    <name evidence="5" type="ORF">FHS31_002863</name>
</gene>
<dbReference type="Pfam" id="PF03446">
    <property type="entry name" value="NAD_binding_2"/>
    <property type="match status" value="1"/>
</dbReference>
<dbReference type="PANTHER" id="PTHR43060:SF15">
    <property type="entry name" value="3-HYDROXYISOBUTYRATE DEHYDROGENASE-LIKE 1, MITOCHONDRIAL-RELATED"/>
    <property type="match status" value="1"/>
</dbReference>
<dbReference type="PANTHER" id="PTHR43060">
    <property type="entry name" value="3-HYDROXYISOBUTYRATE DEHYDROGENASE-LIKE 1, MITOCHONDRIAL-RELATED"/>
    <property type="match status" value="1"/>
</dbReference>